<evidence type="ECO:0000259" key="2">
    <source>
        <dbReference type="Pfam" id="PF21762"/>
    </source>
</evidence>
<feature type="region of interest" description="Disordered" evidence="1">
    <location>
        <begin position="226"/>
        <end position="321"/>
    </location>
</feature>
<keyword evidence="4" id="KW-1185">Reference proteome</keyword>
<evidence type="ECO:0000313" key="4">
    <source>
        <dbReference type="Proteomes" id="UP001174694"/>
    </source>
</evidence>
<dbReference type="InterPro" id="IPR048519">
    <property type="entry name" value="Gfd2/YDR514C-like_C"/>
</dbReference>
<organism evidence="3 4">
    <name type="scientific">Pleurostoma richardsiae</name>
    <dbReference type="NCBI Taxonomy" id="41990"/>
    <lineage>
        <taxon>Eukaryota</taxon>
        <taxon>Fungi</taxon>
        <taxon>Dikarya</taxon>
        <taxon>Ascomycota</taxon>
        <taxon>Pezizomycotina</taxon>
        <taxon>Sordariomycetes</taxon>
        <taxon>Sordariomycetidae</taxon>
        <taxon>Calosphaeriales</taxon>
        <taxon>Pleurostomataceae</taxon>
        <taxon>Pleurostoma</taxon>
    </lineage>
</organism>
<dbReference type="EMBL" id="JANBVO010000009">
    <property type="protein sequence ID" value="KAJ9150020.1"/>
    <property type="molecule type" value="Genomic_DNA"/>
</dbReference>
<dbReference type="Proteomes" id="UP001174694">
    <property type="component" value="Unassembled WGS sequence"/>
</dbReference>
<comment type="caution">
    <text evidence="3">The sequence shown here is derived from an EMBL/GenBank/DDBJ whole genome shotgun (WGS) entry which is preliminary data.</text>
</comment>
<dbReference type="Pfam" id="PF21762">
    <property type="entry name" value="DEDDh_C"/>
    <property type="match status" value="1"/>
</dbReference>
<evidence type="ECO:0000313" key="3">
    <source>
        <dbReference type="EMBL" id="KAJ9150020.1"/>
    </source>
</evidence>
<accession>A0AA38S624</accession>
<reference evidence="3" key="1">
    <citation type="submission" date="2022-07" db="EMBL/GenBank/DDBJ databases">
        <title>Fungi with potential for degradation of polypropylene.</title>
        <authorList>
            <person name="Gostincar C."/>
        </authorList>
    </citation>
    <scope>NUCLEOTIDE SEQUENCE</scope>
    <source>
        <strain evidence="3">EXF-13308</strain>
    </source>
</reference>
<gene>
    <name evidence="3" type="ORF">NKR23_g4145</name>
</gene>
<proteinExistence type="predicted"/>
<feature type="compositionally biased region" description="Basic and acidic residues" evidence="1">
    <location>
        <begin position="263"/>
        <end position="303"/>
    </location>
</feature>
<feature type="domain" description="Gfd2/YDR514C-like C-terminal" evidence="2">
    <location>
        <begin position="101"/>
        <end position="214"/>
    </location>
</feature>
<protein>
    <recommendedName>
        <fullName evidence="2">Gfd2/YDR514C-like C-terminal domain-containing protein</fullName>
    </recommendedName>
</protein>
<sequence length="577" mass="64412">MARGKHMQFYESGEGKRFLDSEITDVATLQSRLETSAVIAFDAAVRPSPHTHKLLDVGLTFLPSVPKDATTRKFTSLKNFVDRFKPEIRFFRFADELQRGEKFRWGETEPIHDASSIVAAIQAMKNNTPNDLMLVVFAQGLELDVIARFLRGMAPLFSSWVDVQKISKEVEGPGVTQHRSLEATMAALTLYDYKNTNTHNSGNDAVRTLALLVSLVRLSTTGEQFTVGAPTKKRKHQKDELQPHSQGQGQSGSGATEITKVATPEHREIIDLVTPEPREIIELDTPEPKEVIELDSPEPREAVKPSSPRNAKRRKLQNEGPGALYELVGHSETKAFSSKAVPDQDDHEHHEPNARAYKYPYEGYRSRSTSPPPSDMRANIPKNGYSGIRQEQFCRGTTSKLESVPESNTGSVYTQNPYMGSVQASATETTHPGARQSRGNVEQHGGRPLNTKLGHGNYPSSPYLSPHVALITMRDGVCPSGELAEPYGRLWDVFGRYGPTAIGYLGHHNGGMSGEHERCRKCTRKIFVSFSDKHTLEEFIAFYNHREVDGGMALVKDVSKRKYELMTEEEYSKPYEP</sequence>
<dbReference type="AlphaFoldDB" id="A0AA38S624"/>
<name>A0AA38S624_9PEZI</name>
<evidence type="ECO:0000256" key="1">
    <source>
        <dbReference type="SAM" id="MobiDB-lite"/>
    </source>
</evidence>